<dbReference type="AlphaFoldDB" id="A0A2B4RV44"/>
<dbReference type="SMART" id="SM01257">
    <property type="entry name" value="KRAP_IP3R_bind"/>
    <property type="match status" value="1"/>
</dbReference>
<keyword evidence="5" id="KW-1185">Reference proteome</keyword>
<evidence type="ECO:0000256" key="1">
    <source>
        <dbReference type="SAM" id="Coils"/>
    </source>
</evidence>
<feature type="domain" description="ITPR-interacting" evidence="3">
    <location>
        <begin position="73"/>
        <end position="224"/>
    </location>
</feature>
<dbReference type="InterPro" id="IPR029325">
    <property type="entry name" value="ITPR-bd"/>
</dbReference>
<feature type="region of interest" description="Disordered" evidence="2">
    <location>
        <begin position="630"/>
        <end position="653"/>
    </location>
</feature>
<proteinExistence type="predicted"/>
<sequence>MDSKRSPDVYIAGSVAKDIRVQGLEDGAEEQLSLTSEHGTVAGMASDSEDDLRYFESSSDSTEPTRRNKEARKLCNIGRANSSDSILSNFSDFSWASHGVNSLLNAMTVDPEEFLTDLGFAETDLRVRIPERFFQSASNAHGIDVDSFRRSLETDDVFGSSPQESSVWSEPGSCRIPSRFITCPTEPTNTLYVGPYSSVPLISEPEEAPEESFDLMRHLRLNKPQHVTKGVYLEPVTEELEVSSVGSGTIRTRISRKLSNEEGTIIVREESSEQPNLDSELVLNVPSLIVSEKTSFDSNELADTNFTENNREETAITANLNVKESESILVRGGTLLDYGVSSSGITETGNSSQYRTDSDQFALITSDHSDMEDVEGNPVVDFDSRVADISPLAAVPVHLKVGNIAVQDSFELEEIGNEYFNEKECSSFVDEESGYNSKASDNRMTRENSGESSGFEEMFPDKDAASSNSCSPVLNVKGSSTVECTFVSDVRPLKALLDPELICRALEEKSPRGTFAQRRTKSLTKQRPVDEDGFGLWVSGSSSPLSKYVAGSIGNSVGQNYESTSLDFAQKGSSFLSRKTEEPVDLARKSDVDGYDGEIDENFNRKSKSDLEQLPLAVVSSTLEKYGGGLDKDTVSSETKGNEKINDGKSASSIEIDPHIVERQSKFGPFVSGTSEQGSGSFVKDNQVSAERLRNEKPFHGEFCVIVENDPNTAMRQTTISPVVSGTSEIDDTSEEKDNKALANSVCVGDQGNGECFSDVAIEANTAMNKSRFSPIILNNVTSENHDNISDSSLTTEEFVSPQSLVELSDDGYFHAKLLQTNSDIGDNTENCVGVAASGNLSVSSLGENEDVSACVEQQKRKESRKALQKVDSECLKVALVNNTGGEGCEDGDDEVIENSVDNGGDFSDGRDNEGDSNCGDDEDDNDDDDDDGDGDDGGDDGDHGDDDYNDDDNDENDGDDDDDDYDDEEDIAEDDNGGEGKVRGRIVHRQGLEDHTEMEGNLGEQYLHEINILEQSVKKYESNLSPEGQLDRAKTLDDTESVLVRINEEVSAIQELRVMIGSELERMKFLLSERRRLLLAGVAKNPVCFGVSQSMADLLREQSSLNIGLSNINDELSIREKASQRARIYAQIESTKKELKEDREKCLKEFREEIKEGLVRELCQKFSTEIELLRQEVQSKDAVIEQLMKNREQADPNQDLDHPEQS</sequence>
<evidence type="ECO:0000313" key="4">
    <source>
        <dbReference type="EMBL" id="PFX20420.1"/>
    </source>
</evidence>
<protein>
    <submittedName>
        <fullName evidence="4">Replicase polyprotein 1a</fullName>
    </submittedName>
</protein>
<feature type="region of interest" description="Disordered" evidence="2">
    <location>
        <begin position="30"/>
        <end position="49"/>
    </location>
</feature>
<dbReference type="EMBL" id="LSMT01000318">
    <property type="protein sequence ID" value="PFX20420.1"/>
    <property type="molecule type" value="Genomic_DNA"/>
</dbReference>
<gene>
    <name evidence="4" type="ORF">AWC38_SpisGene15148</name>
</gene>
<organism evidence="4 5">
    <name type="scientific">Stylophora pistillata</name>
    <name type="common">Smooth cauliflower coral</name>
    <dbReference type="NCBI Taxonomy" id="50429"/>
    <lineage>
        <taxon>Eukaryota</taxon>
        <taxon>Metazoa</taxon>
        <taxon>Cnidaria</taxon>
        <taxon>Anthozoa</taxon>
        <taxon>Hexacorallia</taxon>
        <taxon>Scleractinia</taxon>
        <taxon>Astrocoeniina</taxon>
        <taxon>Pocilloporidae</taxon>
        <taxon>Stylophora</taxon>
    </lineage>
</organism>
<feature type="compositionally biased region" description="Acidic residues" evidence="2">
    <location>
        <begin position="888"/>
        <end position="897"/>
    </location>
</feature>
<feature type="region of interest" description="Disordered" evidence="2">
    <location>
        <begin position="883"/>
        <end position="985"/>
    </location>
</feature>
<evidence type="ECO:0000313" key="5">
    <source>
        <dbReference type="Proteomes" id="UP000225706"/>
    </source>
</evidence>
<evidence type="ECO:0000256" key="2">
    <source>
        <dbReference type="SAM" id="MobiDB-lite"/>
    </source>
</evidence>
<dbReference type="Pfam" id="PF14722">
    <property type="entry name" value="KRAP_IP3R_bind"/>
    <property type="match status" value="1"/>
</dbReference>
<dbReference type="GO" id="GO:0005102">
    <property type="term" value="F:signaling receptor binding"/>
    <property type="evidence" value="ECO:0007669"/>
    <property type="project" value="InterPro"/>
</dbReference>
<feature type="compositionally biased region" description="Basic and acidic residues" evidence="2">
    <location>
        <begin position="630"/>
        <end position="647"/>
    </location>
</feature>
<comment type="caution">
    <text evidence="4">The sequence shown here is derived from an EMBL/GenBank/DDBJ whole genome shotgun (WGS) entry which is preliminary data.</text>
</comment>
<dbReference type="Proteomes" id="UP000225706">
    <property type="component" value="Unassembled WGS sequence"/>
</dbReference>
<feature type="region of interest" description="Disordered" evidence="2">
    <location>
        <begin position="431"/>
        <end position="467"/>
    </location>
</feature>
<reference evidence="5" key="1">
    <citation type="journal article" date="2017" name="bioRxiv">
        <title>Comparative analysis of the genomes of Stylophora pistillata and Acropora digitifera provides evidence for extensive differences between species of corals.</title>
        <authorList>
            <person name="Voolstra C.R."/>
            <person name="Li Y."/>
            <person name="Liew Y.J."/>
            <person name="Baumgarten S."/>
            <person name="Zoccola D."/>
            <person name="Flot J.-F."/>
            <person name="Tambutte S."/>
            <person name="Allemand D."/>
            <person name="Aranda M."/>
        </authorList>
    </citation>
    <scope>NUCLEOTIDE SEQUENCE [LARGE SCALE GENOMIC DNA]</scope>
</reference>
<feature type="compositionally biased region" description="Basic and acidic residues" evidence="2">
    <location>
        <begin position="440"/>
        <end position="449"/>
    </location>
</feature>
<dbReference type="OrthoDB" id="6088188at2759"/>
<keyword evidence="1" id="KW-0175">Coiled coil</keyword>
<feature type="coiled-coil region" evidence="1">
    <location>
        <begin position="1126"/>
        <end position="1191"/>
    </location>
</feature>
<name>A0A2B4RV44_STYPI</name>
<accession>A0A2B4RV44</accession>
<evidence type="ECO:0000259" key="3">
    <source>
        <dbReference type="SMART" id="SM01257"/>
    </source>
</evidence>
<feature type="compositionally biased region" description="Acidic residues" evidence="2">
    <location>
        <begin position="919"/>
        <end position="978"/>
    </location>
</feature>